<dbReference type="InterPro" id="IPR012337">
    <property type="entry name" value="RNaseH-like_sf"/>
</dbReference>
<dbReference type="InterPro" id="IPR043128">
    <property type="entry name" value="Rev_trsase/Diguanyl_cyclase"/>
</dbReference>
<evidence type="ECO:0000313" key="2">
    <source>
        <dbReference type="EMBL" id="GJT25585.1"/>
    </source>
</evidence>
<protein>
    <submittedName>
        <fullName evidence="2">Reverse transcriptase domain-containing protein</fullName>
    </submittedName>
</protein>
<proteinExistence type="predicted"/>
<accession>A0ABQ5CEU5</accession>
<dbReference type="InterPro" id="IPR002156">
    <property type="entry name" value="RNaseH_domain"/>
</dbReference>
<dbReference type="InterPro" id="IPR041577">
    <property type="entry name" value="RT_RNaseH_2"/>
</dbReference>
<keyword evidence="2" id="KW-0548">Nucleotidyltransferase</keyword>
<dbReference type="Pfam" id="PF00078">
    <property type="entry name" value="RVT_1"/>
    <property type="match status" value="1"/>
</dbReference>
<dbReference type="PANTHER" id="PTHR48475">
    <property type="entry name" value="RIBONUCLEASE H"/>
    <property type="match status" value="1"/>
</dbReference>
<reference evidence="2" key="1">
    <citation type="journal article" date="2022" name="Int. J. Mol. Sci.">
        <title>Draft Genome of Tanacetum Coccineum: Genomic Comparison of Closely Related Tanacetum-Family Plants.</title>
        <authorList>
            <person name="Yamashiro T."/>
            <person name="Shiraishi A."/>
            <person name="Nakayama K."/>
            <person name="Satake H."/>
        </authorList>
    </citation>
    <scope>NUCLEOTIDE SEQUENCE</scope>
</reference>
<dbReference type="PANTHER" id="PTHR48475:SF2">
    <property type="entry name" value="RIBONUCLEASE H"/>
    <property type="match status" value="1"/>
</dbReference>
<evidence type="ECO:0000313" key="3">
    <source>
        <dbReference type="Proteomes" id="UP001151760"/>
    </source>
</evidence>
<dbReference type="CDD" id="cd09279">
    <property type="entry name" value="RNase_HI_like"/>
    <property type="match status" value="1"/>
</dbReference>
<reference evidence="2" key="2">
    <citation type="submission" date="2022-01" db="EMBL/GenBank/DDBJ databases">
        <authorList>
            <person name="Yamashiro T."/>
            <person name="Shiraishi A."/>
            <person name="Satake H."/>
            <person name="Nakayama K."/>
        </authorList>
    </citation>
    <scope>NUCLEOTIDE SEQUENCE</scope>
</reference>
<comment type="caution">
    <text evidence="2">The sequence shown here is derived from an EMBL/GenBank/DDBJ whole genome shotgun (WGS) entry which is preliminary data.</text>
</comment>
<keyword evidence="3" id="KW-1185">Reference proteome</keyword>
<dbReference type="InterPro" id="IPR036397">
    <property type="entry name" value="RNaseH_sf"/>
</dbReference>
<dbReference type="PROSITE" id="PS50878">
    <property type="entry name" value="RT_POL"/>
    <property type="match status" value="1"/>
</dbReference>
<dbReference type="CDD" id="cd01647">
    <property type="entry name" value="RT_LTR"/>
    <property type="match status" value="1"/>
</dbReference>
<dbReference type="InterPro" id="IPR043502">
    <property type="entry name" value="DNA/RNA_pol_sf"/>
</dbReference>
<dbReference type="Gene3D" id="3.10.10.10">
    <property type="entry name" value="HIV Type 1 Reverse Transcriptase, subunit A, domain 1"/>
    <property type="match status" value="1"/>
</dbReference>
<gene>
    <name evidence="2" type="ORF">Tco_0895522</name>
</gene>
<dbReference type="GO" id="GO:0003964">
    <property type="term" value="F:RNA-directed DNA polymerase activity"/>
    <property type="evidence" value="ECO:0007669"/>
    <property type="project" value="UniProtKB-KW"/>
</dbReference>
<dbReference type="Proteomes" id="UP001151760">
    <property type="component" value="Unassembled WGS sequence"/>
</dbReference>
<feature type="domain" description="Reverse transcriptase" evidence="1">
    <location>
        <begin position="1"/>
        <end position="152"/>
    </location>
</feature>
<name>A0ABQ5CEU5_9ASTR</name>
<dbReference type="Gene3D" id="3.30.70.270">
    <property type="match status" value="2"/>
</dbReference>
<evidence type="ECO:0000259" key="1">
    <source>
        <dbReference type="PROSITE" id="PS50878"/>
    </source>
</evidence>
<dbReference type="Pfam" id="PF13456">
    <property type="entry name" value="RVT_3"/>
    <property type="match status" value="1"/>
</dbReference>
<dbReference type="Pfam" id="PF17919">
    <property type="entry name" value="RT_RNaseH_2"/>
    <property type="match status" value="1"/>
</dbReference>
<dbReference type="Gene3D" id="3.30.420.10">
    <property type="entry name" value="Ribonuclease H-like superfamily/Ribonuclease H"/>
    <property type="match status" value="1"/>
</dbReference>
<dbReference type="InterPro" id="IPR000477">
    <property type="entry name" value="RT_dom"/>
</dbReference>
<organism evidence="2 3">
    <name type="scientific">Tanacetum coccineum</name>
    <dbReference type="NCBI Taxonomy" id="301880"/>
    <lineage>
        <taxon>Eukaryota</taxon>
        <taxon>Viridiplantae</taxon>
        <taxon>Streptophyta</taxon>
        <taxon>Embryophyta</taxon>
        <taxon>Tracheophyta</taxon>
        <taxon>Spermatophyta</taxon>
        <taxon>Magnoliopsida</taxon>
        <taxon>eudicotyledons</taxon>
        <taxon>Gunneridae</taxon>
        <taxon>Pentapetalae</taxon>
        <taxon>asterids</taxon>
        <taxon>campanulids</taxon>
        <taxon>Asterales</taxon>
        <taxon>Asteraceae</taxon>
        <taxon>Asteroideae</taxon>
        <taxon>Anthemideae</taxon>
        <taxon>Anthemidinae</taxon>
        <taxon>Tanacetum</taxon>
    </lineage>
</organism>
<dbReference type="SUPFAM" id="SSF56672">
    <property type="entry name" value="DNA/RNA polymerases"/>
    <property type="match status" value="1"/>
</dbReference>
<sequence>MCIDFKDLNKACTKSLYPLPEIDWKIESLMRFKYKCFLDAYKGYHQIQMAKKDEEKTAFHTDEGVFCYTKMPFGLKNARATYQRLVDTIFEGQMGRNLEAYVDDMVIKSKTESKMIKDVEETLLTLKKVNMKLNPKKCSFGMEEGKFLGYIVTSEEIRANPEKEKAVVNMPSPSNLKQMQRLSGKLAALNRFLSKAAERALPCLDTLKKCTNKKDFHWTTEAEEAFQAMKKVIAELPTLTAPKKKEELMVYLSAANKAVSVVLLVEREGRQSPIHYVSRTLQGAKINYPPMEKLALALVHSARRLRSMEEKEATETKALENLWTKTDIWKFYTHGASNEHRSGAGLILIDPEGVEYSYALRLNFANSNNDAEYEALLAGLRIEKKIKVERMHVFIDSKLVANQVEGSYEPKGEKTKKYKENALEMIRSFTNLQISHIPREENRKVDALSKLTAVQCEGLTKGVLIEELNERSVDTAEVNAIIEEATRTWMTPIQEYIEKKILPEDATEARTI</sequence>
<keyword evidence="2" id="KW-0695">RNA-directed DNA polymerase</keyword>
<dbReference type="SUPFAM" id="SSF53098">
    <property type="entry name" value="Ribonuclease H-like"/>
    <property type="match status" value="1"/>
</dbReference>
<dbReference type="EMBL" id="BQNB010014224">
    <property type="protein sequence ID" value="GJT25585.1"/>
    <property type="molecule type" value="Genomic_DNA"/>
</dbReference>
<keyword evidence="2" id="KW-0808">Transferase</keyword>